<dbReference type="EMBL" id="BSUN01000001">
    <property type="protein sequence ID" value="GMA34933.1"/>
    <property type="molecule type" value="Genomic_DNA"/>
</dbReference>
<organism evidence="2 3">
    <name type="scientific">Demequina litorisediminis</name>
    <dbReference type="NCBI Taxonomy" id="1849022"/>
    <lineage>
        <taxon>Bacteria</taxon>
        <taxon>Bacillati</taxon>
        <taxon>Actinomycetota</taxon>
        <taxon>Actinomycetes</taxon>
        <taxon>Micrococcales</taxon>
        <taxon>Demequinaceae</taxon>
        <taxon>Demequina</taxon>
    </lineage>
</organism>
<evidence type="ECO:0000313" key="3">
    <source>
        <dbReference type="Proteomes" id="UP001157125"/>
    </source>
</evidence>
<dbReference type="Pfam" id="PF00294">
    <property type="entry name" value="PfkB"/>
    <property type="match status" value="1"/>
</dbReference>
<dbReference type="Gene3D" id="3.40.1190.20">
    <property type="match status" value="1"/>
</dbReference>
<keyword evidence="3" id="KW-1185">Reference proteome</keyword>
<gene>
    <name evidence="2" type="ORF">GCM10025876_11370</name>
</gene>
<reference evidence="3" key="1">
    <citation type="journal article" date="2019" name="Int. J. Syst. Evol. Microbiol.">
        <title>The Global Catalogue of Microorganisms (GCM) 10K type strain sequencing project: providing services to taxonomists for standard genome sequencing and annotation.</title>
        <authorList>
            <consortium name="The Broad Institute Genomics Platform"/>
            <consortium name="The Broad Institute Genome Sequencing Center for Infectious Disease"/>
            <person name="Wu L."/>
            <person name="Ma J."/>
        </authorList>
    </citation>
    <scope>NUCLEOTIDE SEQUENCE [LARGE SCALE GENOMIC DNA]</scope>
    <source>
        <strain evidence="3">NBRC 112299</strain>
    </source>
</reference>
<dbReference type="SUPFAM" id="SSF53613">
    <property type="entry name" value="Ribokinase-like"/>
    <property type="match status" value="1"/>
</dbReference>
<comment type="caution">
    <text evidence="2">The sequence shown here is derived from an EMBL/GenBank/DDBJ whole genome shotgun (WGS) entry which is preliminary data.</text>
</comment>
<dbReference type="RefSeq" id="WP_348523463.1">
    <property type="nucleotide sequence ID" value="NZ_BSUN01000001.1"/>
</dbReference>
<proteinExistence type="predicted"/>
<accession>A0ABQ6ICW1</accession>
<protein>
    <recommendedName>
        <fullName evidence="1">Carbohydrate kinase PfkB domain-containing protein</fullName>
    </recommendedName>
</protein>
<evidence type="ECO:0000259" key="1">
    <source>
        <dbReference type="Pfam" id="PF00294"/>
    </source>
</evidence>
<evidence type="ECO:0000313" key="2">
    <source>
        <dbReference type="EMBL" id="GMA34933.1"/>
    </source>
</evidence>
<dbReference type="InterPro" id="IPR011611">
    <property type="entry name" value="PfkB_dom"/>
</dbReference>
<sequence length="57" mass="6085">MSDHALVIGEALIDAVRRADGSLTEHPGGSPANVALGLSRLGRDAEPAHLDWRRCPR</sequence>
<name>A0ABQ6ICW1_9MICO</name>
<dbReference type="InterPro" id="IPR029056">
    <property type="entry name" value="Ribokinase-like"/>
</dbReference>
<feature type="domain" description="Carbohydrate kinase PfkB" evidence="1">
    <location>
        <begin position="4"/>
        <end position="45"/>
    </location>
</feature>
<dbReference type="Proteomes" id="UP001157125">
    <property type="component" value="Unassembled WGS sequence"/>
</dbReference>